<keyword evidence="1 4" id="KW-0732">Signal</keyword>
<protein>
    <recommendedName>
        <fullName evidence="5">Ig-like domain-containing protein</fullName>
    </recommendedName>
</protein>
<reference evidence="6" key="1">
    <citation type="submission" date="2023-07" db="EMBL/GenBank/DDBJ databases">
        <title>Chromosome-level Genome Assembly of Striped Snakehead (Channa striata).</title>
        <authorList>
            <person name="Liu H."/>
        </authorList>
    </citation>
    <scope>NUCLEOTIDE SEQUENCE</scope>
    <source>
        <strain evidence="6">Gz</strain>
        <tissue evidence="6">Muscle</tissue>
    </source>
</reference>
<gene>
    <name evidence="6" type="ORF">Q5P01_010306</name>
</gene>
<dbReference type="InterPro" id="IPR013783">
    <property type="entry name" value="Ig-like_fold"/>
</dbReference>
<evidence type="ECO:0000313" key="6">
    <source>
        <dbReference type="EMBL" id="KAK2847307.1"/>
    </source>
</evidence>
<evidence type="ECO:0000256" key="2">
    <source>
        <dbReference type="ARBA" id="ARBA00023157"/>
    </source>
</evidence>
<dbReference type="InterPro" id="IPR003598">
    <property type="entry name" value="Ig_sub2"/>
</dbReference>
<dbReference type="Gene3D" id="2.60.40.10">
    <property type="entry name" value="Immunoglobulins"/>
    <property type="match status" value="2"/>
</dbReference>
<dbReference type="PANTHER" id="PTHR11481:SF64">
    <property type="entry name" value="FC RECEPTOR-LIKE PROTEIN 4"/>
    <property type="match status" value="1"/>
</dbReference>
<evidence type="ECO:0000256" key="1">
    <source>
        <dbReference type="ARBA" id="ARBA00022729"/>
    </source>
</evidence>
<dbReference type="GO" id="GO:0009897">
    <property type="term" value="C:external side of plasma membrane"/>
    <property type="evidence" value="ECO:0007669"/>
    <property type="project" value="TreeGrafter"/>
</dbReference>
<feature type="domain" description="Ig-like" evidence="5">
    <location>
        <begin position="19"/>
        <end position="94"/>
    </location>
</feature>
<feature type="signal peptide" evidence="4">
    <location>
        <begin position="1"/>
        <end position="19"/>
    </location>
</feature>
<sequence length="407" mass="44295">MDTLLCYLVLLTLPQLVVPQAASLTTVKAVVELVSGDSRIFSGESVRLRCTIHDEHKSTWRHQWFRGSEQLAQSGEDLVLWKARVKDSGKFYCQGVRGTAIGDMYTAKSLPVEINVDGGWAILQVPHHPGLVGNNVNVTCRVRGNPLVHEVVLYKNGVEVLTQKGPDVYLTNLSVEDQGMYSCRASWDIEGRTRSAISVETLLQVLEVVSQPVLEIVTDQTFGAKMKLICHVHYNAPAPAPPINYYFYNNNNRLGVATSENHDLVRRTPGQYSCKAKVPQLNLSRSSEPKSFGLVKGGQPQRPRVLWPLAPPVSSPNLSLPAAAESTAARPSPDQPTAAPSFIQPTEASTRPSRAFPSPSKPEPRPLPSTVQSHNHLVNPVSFDASTESGDGSGDFDFPEGSADTSG</sequence>
<dbReference type="EMBL" id="JAUPFM010000007">
    <property type="protein sequence ID" value="KAK2847307.1"/>
    <property type="molecule type" value="Genomic_DNA"/>
</dbReference>
<accession>A0AA88MYC9</accession>
<dbReference type="SUPFAM" id="SSF48726">
    <property type="entry name" value="Immunoglobulin"/>
    <property type="match status" value="2"/>
</dbReference>
<dbReference type="InterPro" id="IPR036179">
    <property type="entry name" value="Ig-like_dom_sf"/>
</dbReference>
<dbReference type="InterPro" id="IPR007110">
    <property type="entry name" value="Ig-like_dom"/>
</dbReference>
<dbReference type="GO" id="GO:0006955">
    <property type="term" value="P:immune response"/>
    <property type="evidence" value="ECO:0007669"/>
    <property type="project" value="TreeGrafter"/>
</dbReference>
<dbReference type="PROSITE" id="PS50835">
    <property type="entry name" value="IG_LIKE"/>
    <property type="match status" value="2"/>
</dbReference>
<dbReference type="GO" id="GO:0007166">
    <property type="term" value="P:cell surface receptor signaling pathway"/>
    <property type="evidence" value="ECO:0007669"/>
    <property type="project" value="TreeGrafter"/>
</dbReference>
<dbReference type="PANTHER" id="PTHR11481">
    <property type="entry name" value="IMMUNOGLOBULIN FC RECEPTOR"/>
    <property type="match status" value="1"/>
</dbReference>
<keyword evidence="7" id="KW-1185">Reference proteome</keyword>
<comment type="caution">
    <text evidence="6">The sequence shown here is derived from an EMBL/GenBank/DDBJ whole genome shotgun (WGS) entry which is preliminary data.</text>
</comment>
<dbReference type="Pfam" id="PF13895">
    <property type="entry name" value="Ig_2"/>
    <property type="match status" value="1"/>
</dbReference>
<feature type="region of interest" description="Disordered" evidence="3">
    <location>
        <begin position="286"/>
        <end position="407"/>
    </location>
</feature>
<evidence type="ECO:0000259" key="5">
    <source>
        <dbReference type="PROSITE" id="PS50835"/>
    </source>
</evidence>
<feature type="domain" description="Ig-like" evidence="5">
    <location>
        <begin position="133"/>
        <end position="200"/>
    </location>
</feature>
<proteinExistence type="predicted"/>
<keyword evidence="2" id="KW-1015">Disulfide bond</keyword>
<feature type="compositionally biased region" description="Polar residues" evidence="3">
    <location>
        <begin position="343"/>
        <end position="352"/>
    </location>
</feature>
<dbReference type="AlphaFoldDB" id="A0AA88MYC9"/>
<dbReference type="InterPro" id="IPR050488">
    <property type="entry name" value="Ig_Fc_receptor"/>
</dbReference>
<dbReference type="GO" id="GO:0004888">
    <property type="term" value="F:transmembrane signaling receptor activity"/>
    <property type="evidence" value="ECO:0007669"/>
    <property type="project" value="TreeGrafter"/>
</dbReference>
<dbReference type="SMART" id="SM00408">
    <property type="entry name" value="IGc2"/>
    <property type="match status" value="2"/>
</dbReference>
<name>A0AA88MYC9_CHASR</name>
<evidence type="ECO:0000256" key="4">
    <source>
        <dbReference type="SAM" id="SignalP"/>
    </source>
</evidence>
<evidence type="ECO:0000256" key="3">
    <source>
        <dbReference type="SAM" id="MobiDB-lite"/>
    </source>
</evidence>
<evidence type="ECO:0000313" key="7">
    <source>
        <dbReference type="Proteomes" id="UP001187415"/>
    </source>
</evidence>
<dbReference type="InterPro" id="IPR003599">
    <property type="entry name" value="Ig_sub"/>
</dbReference>
<dbReference type="Proteomes" id="UP001187415">
    <property type="component" value="Unassembled WGS sequence"/>
</dbReference>
<organism evidence="6 7">
    <name type="scientific">Channa striata</name>
    <name type="common">Snakehead murrel</name>
    <name type="synonym">Ophicephalus striatus</name>
    <dbReference type="NCBI Taxonomy" id="64152"/>
    <lineage>
        <taxon>Eukaryota</taxon>
        <taxon>Metazoa</taxon>
        <taxon>Chordata</taxon>
        <taxon>Craniata</taxon>
        <taxon>Vertebrata</taxon>
        <taxon>Euteleostomi</taxon>
        <taxon>Actinopterygii</taxon>
        <taxon>Neopterygii</taxon>
        <taxon>Teleostei</taxon>
        <taxon>Neoteleostei</taxon>
        <taxon>Acanthomorphata</taxon>
        <taxon>Anabantaria</taxon>
        <taxon>Anabantiformes</taxon>
        <taxon>Channoidei</taxon>
        <taxon>Channidae</taxon>
        <taxon>Channa</taxon>
    </lineage>
</organism>
<dbReference type="SMART" id="SM00409">
    <property type="entry name" value="IG"/>
    <property type="match status" value="2"/>
</dbReference>
<feature type="chain" id="PRO_5041653662" description="Ig-like domain-containing protein" evidence="4">
    <location>
        <begin position="20"/>
        <end position="407"/>
    </location>
</feature>